<dbReference type="Pfam" id="PF00293">
    <property type="entry name" value="NUDIX"/>
    <property type="match status" value="1"/>
</dbReference>
<dbReference type="PROSITE" id="PS51462">
    <property type="entry name" value="NUDIX"/>
    <property type="match status" value="1"/>
</dbReference>
<dbReference type="InterPro" id="IPR020084">
    <property type="entry name" value="NUDIX_hydrolase_CS"/>
</dbReference>
<evidence type="ECO:0000259" key="2">
    <source>
        <dbReference type="PROSITE" id="PS51462"/>
    </source>
</evidence>
<protein>
    <submittedName>
        <fullName evidence="3">NTP pyrophosphohydrolase</fullName>
    </submittedName>
</protein>
<comment type="caution">
    <text evidence="3">The sequence shown here is derived from an EMBL/GenBank/DDBJ whole genome shotgun (WGS) entry which is preliminary data.</text>
</comment>
<keyword evidence="4" id="KW-1185">Reference proteome</keyword>
<dbReference type="PANTHER" id="PTHR10885">
    <property type="entry name" value="ISOPENTENYL-DIPHOSPHATE DELTA-ISOMERASE"/>
    <property type="match status" value="1"/>
</dbReference>
<evidence type="ECO:0000256" key="1">
    <source>
        <dbReference type="ARBA" id="ARBA00022801"/>
    </source>
</evidence>
<dbReference type="Proteomes" id="UP000179769">
    <property type="component" value="Unassembled WGS sequence"/>
</dbReference>
<evidence type="ECO:0000313" key="4">
    <source>
        <dbReference type="Proteomes" id="UP000179769"/>
    </source>
</evidence>
<dbReference type="PROSITE" id="PS00893">
    <property type="entry name" value="NUDIX_BOX"/>
    <property type="match status" value="1"/>
</dbReference>
<gene>
    <name evidence="3" type="ORF">BBK14_08390</name>
</gene>
<dbReference type="PANTHER" id="PTHR10885:SF0">
    <property type="entry name" value="ISOPENTENYL-DIPHOSPHATE DELTA-ISOMERASE"/>
    <property type="match status" value="1"/>
</dbReference>
<dbReference type="RefSeq" id="WP_071066912.1">
    <property type="nucleotide sequence ID" value="NZ_MAXA01000268.1"/>
</dbReference>
<feature type="domain" description="Nudix hydrolase" evidence="2">
    <location>
        <begin position="28"/>
        <end position="154"/>
    </location>
</feature>
<dbReference type="OrthoDB" id="67499at2"/>
<dbReference type="GO" id="GO:0016787">
    <property type="term" value="F:hydrolase activity"/>
    <property type="evidence" value="ECO:0007669"/>
    <property type="project" value="UniProtKB-KW"/>
</dbReference>
<evidence type="ECO:0000313" key="3">
    <source>
        <dbReference type="EMBL" id="OHV20319.1"/>
    </source>
</evidence>
<sequence>MSELVEHVDGQDRVLGVVTRGDAVRQSLPHRIAATICRDGAGRILVLRRSERLTRFPGHYDVLVGGAVGVGESYEDAVARELTEELGLRLPVRFMFKFFHRDATGPVWMGVHEALVVNHPLAPDPEEISWHGWLTSAETDAVVNRPRFAPGGREAMYRYQEHRNRPATP</sequence>
<reference evidence="4" key="1">
    <citation type="submission" date="2016-07" db="EMBL/GenBank/DDBJ databases">
        <title>Frankia sp. NRRL B-16219 Genome sequencing.</title>
        <authorList>
            <person name="Ghodhbane-Gtari F."/>
            <person name="Swanson E."/>
            <person name="Gueddou A."/>
            <person name="Louati M."/>
            <person name="Nouioui I."/>
            <person name="Hezbri K."/>
            <person name="Abebe-Akele F."/>
            <person name="Simpson S."/>
            <person name="Morris K."/>
            <person name="Thomas K."/>
            <person name="Gtari M."/>
            <person name="Tisa L.S."/>
        </authorList>
    </citation>
    <scope>NUCLEOTIDE SEQUENCE [LARGE SCALE GENOMIC DNA]</scope>
    <source>
        <strain evidence="4">NRRL B-16219</strain>
    </source>
</reference>
<keyword evidence="1 3" id="KW-0378">Hydrolase</keyword>
<accession>A0A1S1PGX5</accession>
<dbReference type="InterPro" id="IPR015797">
    <property type="entry name" value="NUDIX_hydrolase-like_dom_sf"/>
</dbReference>
<dbReference type="InterPro" id="IPR000086">
    <property type="entry name" value="NUDIX_hydrolase_dom"/>
</dbReference>
<dbReference type="Gene3D" id="3.90.79.10">
    <property type="entry name" value="Nucleoside Triphosphate Pyrophosphohydrolase"/>
    <property type="match status" value="1"/>
</dbReference>
<name>A0A1S1PGX5_9ACTN</name>
<dbReference type="EMBL" id="MAXA01000268">
    <property type="protein sequence ID" value="OHV20319.1"/>
    <property type="molecule type" value="Genomic_DNA"/>
</dbReference>
<organism evidence="3 4">
    <name type="scientific">Parafrankia soli</name>
    <dbReference type="NCBI Taxonomy" id="2599596"/>
    <lineage>
        <taxon>Bacteria</taxon>
        <taxon>Bacillati</taxon>
        <taxon>Actinomycetota</taxon>
        <taxon>Actinomycetes</taxon>
        <taxon>Frankiales</taxon>
        <taxon>Frankiaceae</taxon>
        <taxon>Parafrankia</taxon>
    </lineage>
</organism>
<dbReference type="AlphaFoldDB" id="A0A1S1PGX5"/>
<proteinExistence type="predicted"/>
<dbReference type="SUPFAM" id="SSF55811">
    <property type="entry name" value="Nudix"/>
    <property type="match status" value="1"/>
</dbReference>